<dbReference type="RefSeq" id="WP_191039991.1">
    <property type="nucleotide sequence ID" value="NZ_JACXAA010000005.1"/>
</dbReference>
<comment type="caution">
    <text evidence="6">The sequence shown here is derived from an EMBL/GenBank/DDBJ whole genome shotgun (WGS) entry which is preliminary data.</text>
</comment>
<organism evidence="6 7">
    <name type="scientific">Spirosoma validum</name>
    <dbReference type="NCBI Taxonomy" id="2771355"/>
    <lineage>
        <taxon>Bacteria</taxon>
        <taxon>Pseudomonadati</taxon>
        <taxon>Bacteroidota</taxon>
        <taxon>Cytophagia</taxon>
        <taxon>Cytophagales</taxon>
        <taxon>Cytophagaceae</taxon>
        <taxon>Spirosoma</taxon>
    </lineage>
</organism>
<evidence type="ECO:0000256" key="3">
    <source>
        <dbReference type="ARBA" id="ARBA00023163"/>
    </source>
</evidence>
<sequence length="246" mass="27789">MVLVIVKALDILELVAQDPSRAHSLTEIAETLQMNQATCVNILKTLVEKNYLEHLGRKKGYRLGPMAYNLTNNLSYSQDLVLVAKDIMQDLTHRLNETSILGIIRNQKRFIVHLVNSDQDLQARSRTERNIYETASGRLLLAFMSTKERESLINAIGYPSSDIWPDATSPQGLDAELAEIRTKELSRTRSQTHIIGLAVPIRRQNLVIASLSIFVPEIRCSTGRQKEIEFELRSAAQLINERLSVP</sequence>
<evidence type="ECO:0000259" key="4">
    <source>
        <dbReference type="PROSITE" id="PS51077"/>
    </source>
</evidence>
<evidence type="ECO:0000256" key="2">
    <source>
        <dbReference type="ARBA" id="ARBA00023125"/>
    </source>
</evidence>
<dbReference type="InterPro" id="IPR029016">
    <property type="entry name" value="GAF-like_dom_sf"/>
</dbReference>
<dbReference type="InterPro" id="IPR036388">
    <property type="entry name" value="WH-like_DNA-bd_sf"/>
</dbReference>
<dbReference type="PANTHER" id="PTHR30136">
    <property type="entry name" value="HELIX-TURN-HELIX TRANSCRIPTIONAL REGULATOR, ICLR FAMILY"/>
    <property type="match status" value="1"/>
</dbReference>
<protein>
    <submittedName>
        <fullName evidence="6">IclR family transcriptional regulator</fullName>
    </submittedName>
</protein>
<dbReference type="GO" id="GO:0003700">
    <property type="term" value="F:DNA-binding transcription factor activity"/>
    <property type="evidence" value="ECO:0007669"/>
    <property type="project" value="TreeGrafter"/>
</dbReference>
<dbReference type="Pfam" id="PF09339">
    <property type="entry name" value="HTH_IclR"/>
    <property type="match status" value="1"/>
</dbReference>
<dbReference type="Pfam" id="PF01614">
    <property type="entry name" value="IclR_C"/>
    <property type="match status" value="1"/>
</dbReference>
<dbReference type="InterPro" id="IPR036390">
    <property type="entry name" value="WH_DNA-bd_sf"/>
</dbReference>
<evidence type="ECO:0000313" key="6">
    <source>
        <dbReference type="EMBL" id="MBD2754355.1"/>
    </source>
</evidence>
<dbReference type="Gene3D" id="1.10.10.10">
    <property type="entry name" value="Winged helix-like DNA-binding domain superfamily/Winged helix DNA-binding domain"/>
    <property type="match status" value="1"/>
</dbReference>
<keyword evidence="1" id="KW-0805">Transcription regulation</keyword>
<keyword evidence="2" id="KW-0238">DNA-binding</keyword>
<keyword evidence="7" id="KW-1185">Reference proteome</keyword>
<dbReference type="PANTHER" id="PTHR30136:SF35">
    <property type="entry name" value="HTH-TYPE TRANSCRIPTIONAL REGULATOR RV1719"/>
    <property type="match status" value="1"/>
</dbReference>
<dbReference type="PROSITE" id="PS51077">
    <property type="entry name" value="HTH_ICLR"/>
    <property type="match status" value="1"/>
</dbReference>
<dbReference type="Gene3D" id="3.30.450.40">
    <property type="match status" value="1"/>
</dbReference>
<evidence type="ECO:0000256" key="1">
    <source>
        <dbReference type="ARBA" id="ARBA00023015"/>
    </source>
</evidence>
<dbReference type="GO" id="GO:0003677">
    <property type="term" value="F:DNA binding"/>
    <property type="evidence" value="ECO:0007669"/>
    <property type="project" value="UniProtKB-KW"/>
</dbReference>
<keyword evidence="3" id="KW-0804">Transcription</keyword>
<dbReference type="Proteomes" id="UP000653797">
    <property type="component" value="Unassembled WGS sequence"/>
</dbReference>
<dbReference type="SMART" id="SM00346">
    <property type="entry name" value="HTH_ICLR"/>
    <property type="match status" value="1"/>
</dbReference>
<proteinExistence type="predicted"/>
<evidence type="ECO:0000313" key="7">
    <source>
        <dbReference type="Proteomes" id="UP000653797"/>
    </source>
</evidence>
<dbReference type="PROSITE" id="PS51078">
    <property type="entry name" value="ICLR_ED"/>
    <property type="match status" value="1"/>
</dbReference>
<gene>
    <name evidence="6" type="ORF">IC230_15720</name>
</gene>
<dbReference type="InterPro" id="IPR050707">
    <property type="entry name" value="HTH_MetabolicPath_Reg"/>
</dbReference>
<dbReference type="SUPFAM" id="SSF46785">
    <property type="entry name" value="Winged helix' DNA-binding domain"/>
    <property type="match status" value="1"/>
</dbReference>
<accession>A0A927B2F0</accession>
<dbReference type="SUPFAM" id="SSF55781">
    <property type="entry name" value="GAF domain-like"/>
    <property type="match status" value="1"/>
</dbReference>
<dbReference type="InterPro" id="IPR005471">
    <property type="entry name" value="Tscrpt_reg_IclR_N"/>
</dbReference>
<dbReference type="InterPro" id="IPR014757">
    <property type="entry name" value="Tscrpt_reg_IclR_C"/>
</dbReference>
<dbReference type="AlphaFoldDB" id="A0A927B2F0"/>
<dbReference type="GO" id="GO:0045892">
    <property type="term" value="P:negative regulation of DNA-templated transcription"/>
    <property type="evidence" value="ECO:0007669"/>
    <property type="project" value="TreeGrafter"/>
</dbReference>
<dbReference type="EMBL" id="JACXAA010000005">
    <property type="protein sequence ID" value="MBD2754355.1"/>
    <property type="molecule type" value="Genomic_DNA"/>
</dbReference>
<feature type="domain" description="HTH iclR-type" evidence="4">
    <location>
        <begin position="2"/>
        <end position="65"/>
    </location>
</feature>
<reference evidence="6" key="1">
    <citation type="submission" date="2020-09" db="EMBL/GenBank/DDBJ databases">
        <authorList>
            <person name="Kim M.K."/>
        </authorList>
    </citation>
    <scope>NUCLEOTIDE SEQUENCE</scope>
    <source>
        <strain evidence="6">BT704</strain>
    </source>
</reference>
<evidence type="ECO:0000259" key="5">
    <source>
        <dbReference type="PROSITE" id="PS51078"/>
    </source>
</evidence>
<name>A0A927B2F0_9BACT</name>
<feature type="domain" description="IclR-ED" evidence="5">
    <location>
        <begin position="66"/>
        <end position="245"/>
    </location>
</feature>